<dbReference type="HOGENOM" id="CLU_1868333_0_0_1"/>
<dbReference type="Gramene" id="LPERR02G21840.1">
    <property type="protein sequence ID" value="LPERR02G21840.1"/>
    <property type="gene ID" value="LPERR02G21840"/>
</dbReference>
<dbReference type="EnsemblPlants" id="LPERR02G21840.1">
    <property type="protein sequence ID" value="LPERR02G21840.1"/>
    <property type="gene ID" value="LPERR02G21840"/>
</dbReference>
<name>A0A0D9VJ63_9ORYZ</name>
<dbReference type="Proteomes" id="UP000032180">
    <property type="component" value="Chromosome 2"/>
</dbReference>
<dbReference type="PANTHER" id="PTHR34961:SF1">
    <property type="entry name" value="ROOT MERISTEM GROWTH FACTOR 10"/>
    <property type="match status" value="1"/>
</dbReference>
<organism evidence="2 3">
    <name type="scientific">Leersia perrieri</name>
    <dbReference type="NCBI Taxonomy" id="77586"/>
    <lineage>
        <taxon>Eukaryota</taxon>
        <taxon>Viridiplantae</taxon>
        <taxon>Streptophyta</taxon>
        <taxon>Embryophyta</taxon>
        <taxon>Tracheophyta</taxon>
        <taxon>Spermatophyta</taxon>
        <taxon>Magnoliopsida</taxon>
        <taxon>Liliopsida</taxon>
        <taxon>Poales</taxon>
        <taxon>Poaceae</taxon>
        <taxon>BOP clade</taxon>
        <taxon>Oryzoideae</taxon>
        <taxon>Oryzeae</taxon>
        <taxon>Oryzinae</taxon>
        <taxon>Leersia</taxon>
    </lineage>
</organism>
<accession>A0A0D9VJ63</accession>
<proteinExistence type="predicted"/>
<protein>
    <submittedName>
        <fullName evidence="2">Uncharacterized protein</fullName>
    </submittedName>
</protein>
<reference evidence="2 3" key="1">
    <citation type="submission" date="2012-08" db="EMBL/GenBank/DDBJ databases">
        <title>Oryza genome evolution.</title>
        <authorList>
            <person name="Wing R.A."/>
        </authorList>
    </citation>
    <scope>NUCLEOTIDE SEQUENCE</scope>
</reference>
<reference evidence="2" key="3">
    <citation type="submission" date="2015-04" db="UniProtKB">
        <authorList>
            <consortium name="EnsemblPlants"/>
        </authorList>
    </citation>
    <scope>IDENTIFICATION</scope>
</reference>
<keyword evidence="3" id="KW-1185">Reference proteome</keyword>
<feature type="signal peptide" evidence="1">
    <location>
        <begin position="1"/>
        <end position="36"/>
    </location>
</feature>
<reference evidence="3" key="2">
    <citation type="submission" date="2013-12" db="EMBL/GenBank/DDBJ databases">
        <authorList>
            <person name="Yu Y."/>
            <person name="Lee S."/>
            <person name="de Baynast K."/>
            <person name="Wissotski M."/>
            <person name="Liu L."/>
            <person name="Talag J."/>
            <person name="Goicoechea J."/>
            <person name="Angelova A."/>
            <person name="Jetty R."/>
            <person name="Kudrna D."/>
            <person name="Golser W."/>
            <person name="Rivera L."/>
            <person name="Zhang J."/>
            <person name="Wing R."/>
        </authorList>
    </citation>
    <scope>NUCLEOTIDE SEQUENCE</scope>
</reference>
<evidence type="ECO:0000256" key="1">
    <source>
        <dbReference type="SAM" id="SignalP"/>
    </source>
</evidence>
<keyword evidence="1" id="KW-0732">Signal</keyword>
<feature type="chain" id="PRO_5002348031" evidence="1">
    <location>
        <begin position="37"/>
        <end position="132"/>
    </location>
</feature>
<dbReference type="InterPro" id="IPR053313">
    <property type="entry name" value="RGF"/>
</dbReference>
<dbReference type="AlphaFoldDB" id="A0A0D9VJ63"/>
<sequence>MPSQSSPTLKGQVKLNATILLVIIFLLVLCITSCEARHDHLRVSSKYSTNKQKHSLLSKDVAEHVRSKQIDQSVDNEVTLNAKMELAASSGGVRNTGHAVRVSQQLRHRKHKDDQGIHLDYAQPKTRTPCHN</sequence>
<dbReference type="eggNOG" id="ENOG502R4ZR">
    <property type="taxonomic scope" value="Eukaryota"/>
</dbReference>
<evidence type="ECO:0000313" key="2">
    <source>
        <dbReference type="EnsemblPlants" id="LPERR02G21840.1"/>
    </source>
</evidence>
<evidence type="ECO:0000313" key="3">
    <source>
        <dbReference type="Proteomes" id="UP000032180"/>
    </source>
</evidence>
<dbReference type="PANTHER" id="PTHR34961">
    <property type="entry name" value="TRANSMEMBRANE PROTEIN"/>
    <property type="match status" value="1"/>
</dbReference>